<evidence type="ECO:0000256" key="7">
    <source>
        <dbReference type="ARBA" id="ARBA00023136"/>
    </source>
</evidence>
<evidence type="ECO:0000256" key="6">
    <source>
        <dbReference type="ARBA" id="ARBA00022989"/>
    </source>
</evidence>
<comment type="similarity">
    <text evidence="2">Belongs to the auxin efflux carrier (TC 2.A.69) family.</text>
</comment>
<evidence type="ECO:0000256" key="2">
    <source>
        <dbReference type="ARBA" id="ARBA00010145"/>
    </source>
</evidence>
<keyword evidence="6 8" id="KW-1133">Transmembrane helix</keyword>
<keyword evidence="4" id="KW-1003">Cell membrane</keyword>
<comment type="subcellular location">
    <subcellularLocation>
        <location evidence="1">Cell membrane</location>
        <topology evidence="1">Multi-pass membrane protein</topology>
    </subcellularLocation>
</comment>
<dbReference type="PANTHER" id="PTHR36838:SF3">
    <property type="entry name" value="TRANSPORTER AUXIN EFFLUX CARRIER EC FAMILY"/>
    <property type="match status" value="1"/>
</dbReference>
<organism evidence="9 10">
    <name type="scientific">Agromyces protaetiae</name>
    <dbReference type="NCBI Taxonomy" id="2509455"/>
    <lineage>
        <taxon>Bacteria</taxon>
        <taxon>Bacillati</taxon>
        <taxon>Actinomycetota</taxon>
        <taxon>Actinomycetes</taxon>
        <taxon>Micrococcales</taxon>
        <taxon>Microbacteriaceae</taxon>
        <taxon>Agromyces</taxon>
    </lineage>
</organism>
<feature type="transmembrane region" description="Helical" evidence="8">
    <location>
        <begin position="224"/>
        <end position="248"/>
    </location>
</feature>
<reference evidence="9 10" key="1">
    <citation type="submission" date="2019-01" db="EMBL/GenBank/DDBJ databases">
        <title>Genome sequencing of strain FW100M-8.</title>
        <authorList>
            <person name="Heo J."/>
            <person name="Kim S.-J."/>
            <person name="Kim J.-S."/>
            <person name="Hong S.-B."/>
            <person name="Kwon S.-W."/>
        </authorList>
    </citation>
    <scope>NUCLEOTIDE SEQUENCE [LARGE SCALE GENOMIC DNA]</scope>
    <source>
        <strain evidence="9 10">FW100M-8</strain>
    </source>
</reference>
<keyword evidence="5 8" id="KW-0812">Transmembrane</keyword>
<feature type="transmembrane region" description="Helical" evidence="8">
    <location>
        <begin position="6"/>
        <end position="22"/>
    </location>
</feature>
<dbReference type="KEGG" id="agf:ET445_06440"/>
<dbReference type="EMBL" id="CP035491">
    <property type="protein sequence ID" value="QAY73037.1"/>
    <property type="molecule type" value="Genomic_DNA"/>
</dbReference>
<protein>
    <submittedName>
        <fullName evidence="9">AEC family transporter</fullName>
    </submittedName>
</protein>
<evidence type="ECO:0000256" key="3">
    <source>
        <dbReference type="ARBA" id="ARBA00022448"/>
    </source>
</evidence>
<dbReference type="InterPro" id="IPR004776">
    <property type="entry name" value="Mem_transp_PIN-like"/>
</dbReference>
<feature type="transmembrane region" description="Helical" evidence="8">
    <location>
        <begin position="125"/>
        <end position="147"/>
    </location>
</feature>
<feature type="transmembrane region" description="Helical" evidence="8">
    <location>
        <begin position="254"/>
        <end position="274"/>
    </location>
</feature>
<sequence length="310" mass="32235">MIDILTGFAVIVLAVFVGWIGARTGVLRGEARTVLASLTFNILAPFLLFSVLSEADVASLFSALLPVSALAALSMMAIFALVALLVWRRTLAHTVIGSLSSGYVNGNNFGIPIAVYMLGDAAYSAPIVLLQLLLFAPVGLAVLGATVEGRTSFAAIVRSTLLNPIILGSLLGVIVAVSGLDLPPLVSEPVALIGHAAVPIMLISFGMSLYGQRILSARGTRRDILLATTLKLLAMPAAAWAIGSFVFGLSGHDLYAVTVLAALPTAQNVFVFSQRYETAETVARDTVFLTTAGSLPVLFVIALLLGGSLG</sequence>
<dbReference type="Proteomes" id="UP000291259">
    <property type="component" value="Chromosome"/>
</dbReference>
<feature type="transmembrane region" description="Helical" evidence="8">
    <location>
        <begin position="192"/>
        <end position="212"/>
    </location>
</feature>
<feature type="transmembrane region" description="Helical" evidence="8">
    <location>
        <begin position="34"/>
        <end position="52"/>
    </location>
</feature>
<keyword evidence="3" id="KW-0813">Transport</keyword>
<evidence type="ECO:0000313" key="10">
    <source>
        <dbReference type="Proteomes" id="UP000291259"/>
    </source>
</evidence>
<dbReference type="Pfam" id="PF03547">
    <property type="entry name" value="Mem_trans"/>
    <property type="match status" value="2"/>
</dbReference>
<dbReference type="Gene3D" id="1.20.1530.20">
    <property type="match status" value="1"/>
</dbReference>
<dbReference type="OrthoDB" id="5405318at2"/>
<proteinExistence type="inferred from homology"/>
<feature type="transmembrane region" description="Helical" evidence="8">
    <location>
        <begin position="286"/>
        <end position="309"/>
    </location>
</feature>
<evidence type="ECO:0000256" key="4">
    <source>
        <dbReference type="ARBA" id="ARBA00022475"/>
    </source>
</evidence>
<feature type="transmembrane region" description="Helical" evidence="8">
    <location>
        <begin position="159"/>
        <end position="180"/>
    </location>
</feature>
<feature type="transmembrane region" description="Helical" evidence="8">
    <location>
        <begin position="99"/>
        <end position="119"/>
    </location>
</feature>
<keyword evidence="10" id="KW-1185">Reference proteome</keyword>
<gene>
    <name evidence="9" type="ORF">ET445_06440</name>
</gene>
<dbReference type="GO" id="GO:0005886">
    <property type="term" value="C:plasma membrane"/>
    <property type="evidence" value="ECO:0007669"/>
    <property type="project" value="UniProtKB-SubCell"/>
</dbReference>
<evidence type="ECO:0000256" key="5">
    <source>
        <dbReference type="ARBA" id="ARBA00022692"/>
    </source>
</evidence>
<dbReference type="PANTHER" id="PTHR36838">
    <property type="entry name" value="AUXIN EFFLUX CARRIER FAMILY PROTEIN"/>
    <property type="match status" value="1"/>
</dbReference>
<dbReference type="GO" id="GO:0055085">
    <property type="term" value="P:transmembrane transport"/>
    <property type="evidence" value="ECO:0007669"/>
    <property type="project" value="InterPro"/>
</dbReference>
<feature type="transmembrane region" description="Helical" evidence="8">
    <location>
        <begin position="64"/>
        <end position="87"/>
    </location>
</feature>
<accession>A0A4P6FGP9</accession>
<evidence type="ECO:0000256" key="1">
    <source>
        <dbReference type="ARBA" id="ARBA00004651"/>
    </source>
</evidence>
<name>A0A4P6FGP9_9MICO</name>
<dbReference type="InterPro" id="IPR038770">
    <property type="entry name" value="Na+/solute_symporter_sf"/>
</dbReference>
<evidence type="ECO:0000256" key="8">
    <source>
        <dbReference type="SAM" id="Phobius"/>
    </source>
</evidence>
<dbReference type="RefSeq" id="WP_129189899.1">
    <property type="nucleotide sequence ID" value="NZ_CP035491.1"/>
</dbReference>
<keyword evidence="7 8" id="KW-0472">Membrane</keyword>
<dbReference type="AlphaFoldDB" id="A0A4P6FGP9"/>
<evidence type="ECO:0000313" key="9">
    <source>
        <dbReference type="EMBL" id="QAY73037.1"/>
    </source>
</evidence>